<gene>
    <name evidence="1" type="ORF">CA2015_1918</name>
</gene>
<name>A0A0H4PDZ1_9BACT</name>
<evidence type="ECO:0000313" key="1">
    <source>
        <dbReference type="EMBL" id="AKP51345.1"/>
    </source>
</evidence>
<sequence length="90" mass="10286">MNLNLAFIEQMHGSPVEVPEPVEGCRRGRSKLILSLGMTILLCICHCEPFIVEVLRRERVRQSYHVGDSFELLCSKAPQSLLMTDFNIIR</sequence>
<dbReference type="KEGG" id="camu:CA2015_1918"/>
<organism evidence="1 2">
    <name type="scientific">Cyclobacterium amurskyense</name>
    <dbReference type="NCBI Taxonomy" id="320787"/>
    <lineage>
        <taxon>Bacteria</taxon>
        <taxon>Pseudomonadati</taxon>
        <taxon>Bacteroidota</taxon>
        <taxon>Cytophagia</taxon>
        <taxon>Cytophagales</taxon>
        <taxon>Cyclobacteriaceae</taxon>
        <taxon>Cyclobacterium</taxon>
    </lineage>
</organism>
<proteinExistence type="predicted"/>
<dbReference type="AlphaFoldDB" id="A0A0H4PDZ1"/>
<accession>A0A0H4PDZ1</accession>
<keyword evidence="2" id="KW-1185">Reference proteome</keyword>
<evidence type="ECO:0000313" key="2">
    <source>
        <dbReference type="Proteomes" id="UP000036520"/>
    </source>
</evidence>
<dbReference type="Proteomes" id="UP000036520">
    <property type="component" value="Chromosome"/>
</dbReference>
<dbReference type="EMBL" id="CP012040">
    <property type="protein sequence ID" value="AKP51345.1"/>
    <property type="molecule type" value="Genomic_DNA"/>
</dbReference>
<reference evidence="1 2" key="1">
    <citation type="submission" date="2015-07" db="EMBL/GenBank/DDBJ databases">
        <authorList>
            <person name="Kim K.M."/>
        </authorList>
    </citation>
    <scope>NUCLEOTIDE SEQUENCE [LARGE SCALE GENOMIC DNA]</scope>
    <source>
        <strain evidence="1 2">KCTC 12363</strain>
    </source>
</reference>
<protein>
    <submittedName>
        <fullName evidence="1">Uncharacterized protein</fullName>
    </submittedName>
</protein>